<evidence type="ECO:0000313" key="3">
    <source>
        <dbReference type="EMBL" id="QJA94573.1"/>
    </source>
</evidence>
<evidence type="ECO:0000313" key="2">
    <source>
        <dbReference type="EMBL" id="QJA71257.1"/>
    </source>
</evidence>
<reference evidence="3" key="1">
    <citation type="submission" date="2020-03" db="EMBL/GenBank/DDBJ databases">
        <title>The deep terrestrial virosphere.</title>
        <authorList>
            <person name="Holmfeldt K."/>
            <person name="Nilsson E."/>
            <person name="Simone D."/>
            <person name="Lopez-Fernandez M."/>
            <person name="Wu X."/>
            <person name="de Brujin I."/>
            <person name="Lundin D."/>
            <person name="Andersson A."/>
            <person name="Bertilsson S."/>
            <person name="Dopson M."/>
        </authorList>
    </citation>
    <scope>NUCLEOTIDE SEQUENCE</scope>
    <source>
        <strain evidence="2">MM415A03301</strain>
        <strain evidence="3">MM415B03821</strain>
    </source>
</reference>
<gene>
    <name evidence="2" type="ORF">MM415A03301_0006</name>
    <name evidence="3" type="ORF">MM415B03821_0006</name>
</gene>
<keyword evidence="1" id="KW-1133">Transmembrane helix</keyword>
<sequence>MQSPYCVPVAVAVGVAVLVAVAEPVAVLVLVAVAVFVLVALAVAVEVAVAVLLAVALAEPVFVPVVLIVADDVLVEVAVALAVLVEVGVAVLVDVAVADLVLVDVAVEVAVELEEATAAPIWPSRTCQRYVVAVSDTEIKDRRSPASANVALISNAVFSPFAAVTTMSPPSVSIRSTKRMPGFVGFARMRVSVAVEVISQIWRSLFGRMVFPSPGSTITFGPRYRSW</sequence>
<keyword evidence="1" id="KW-0812">Transmembrane</keyword>
<accession>A0A6M3LJB3</accession>
<dbReference type="AlphaFoldDB" id="A0A6M3LJB3"/>
<feature type="transmembrane region" description="Helical" evidence="1">
    <location>
        <begin position="62"/>
        <end position="85"/>
    </location>
</feature>
<evidence type="ECO:0000256" key="1">
    <source>
        <dbReference type="SAM" id="Phobius"/>
    </source>
</evidence>
<keyword evidence="1" id="KW-0472">Membrane</keyword>
<dbReference type="EMBL" id="MT143243">
    <property type="protein sequence ID" value="QJA94573.1"/>
    <property type="molecule type" value="Genomic_DNA"/>
</dbReference>
<protein>
    <submittedName>
        <fullName evidence="3">Uncharacterized protein</fullName>
    </submittedName>
</protein>
<dbReference type="EMBL" id="MT141859">
    <property type="protein sequence ID" value="QJA71257.1"/>
    <property type="molecule type" value="Genomic_DNA"/>
</dbReference>
<organism evidence="3">
    <name type="scientific">viral metagenome</name>
    <dbReference type="NCBI Taxonomy" id="1070528"/>
    <lineage>
        <taxon>unclassified sequences</taxon>
        <taxon>metagenomes</taxon>
        <taxon>organismal metagenomes</taxon>
    </lineage>
</organism>
<name>A0A6M3LJB3_9ZZZZ</name>
<proteinExistence type="predicted"/>